<keyword evidence="4" id="KW-1185">Reference proteome</keyword>
<dbReference type="Pfam" id="PF24681">
    <property type="entry name" value="Kelch_KLHDC2_KLHL20_DRC7"/>
    <property type="match status" value="1"/>
</dbReference>
<gene>
    <name evidence="3" type="ORF">RF11_05093</name>
</gene>
<evidence type="ECO:0000313" key="3">
    <source>
        <dbReference type="EMBL" id="KII63876.1"/>
    </source>
</evidence>
<protein>
    <submittedName>
        <fullName evidence="3">Kelch domain-containing protein 10</fullName>
    </submittedName>
</protein>
<sequence>MFDPHFSPGNFTSYMITSVRQFLVISGRSNDTPADTFDELWIYNTISAIWKRYQPPVEFIRCFNYPIICSSNNKVYICCCKFNVNVLQHINFIVSFDVINTKWEIVYSYTHDKDDNMSPAIFIELLFIHNGSLYVMGIDEEEQINVMMFKFCLESKRWSSVQQFGERPDYNNNIYGTVFKNKLYIFEDDLDVTKKLREIKIFDLLTNVWTKRAIKSQNNQYPLDRDCETYAFSCNCAYMSGGRAPNDMFCSDIWKIDLETLECSQLDYSHETGICSHMISVVDDTYLYRVGGQSFSSPCINNVERFTLRLPSLLRLSLESICRSPNINSYIKSLPAPIVNEFKL</sequence>
<dbReference type="Proteomes" id="UP000031668">
    <property type="component" value="Unassembled WGS sequence"/>
</dbReference>
<dbReference type="PANTHER" id="PTHR46428:SF1">
    <property type="entry name" value="KELCH DOMAIN-CONTAINING PROTEIN 10"/>
    <property type="match status" value="1"/>
</dbReference>
<dbReference type="AlphaFoldDB" id="A0A0C2MQE4"/>
<dbReference type="EMBL" id="JWZT01004536">
    <property type="protein sequence ID" value="KII63876.1"/>
    <property type="molecule type" value="Genomic_DNA"/>
</dbReference>
<keyword evidence="1" id="KW-0880">Kelch repeat</keyword>
<name>A0A0C2MQE4_THEKT</name>
<evidence type="ECO:0000313" key="4">
    <source>
        <dbReference type="Proteomes" id="UP000031668"/>
    </source>
</evidence>
<evidence type="ECO:0000256" key="2">
    <source>
        <dbReference type="ARBA" id="ARBA00022737"/>
    </source>
</evidence>
<proteinExistence type="predicted"/>
<dbReference type="InterPro" id="IPR052125">
    <property type="entry name" value="KLHDC10"/>
</dbReference>
<accession>A0A0C2MQE4</accession>
<comment type="caution">
    <text evidence="3">The sequence shown here is derived from an EMBL/GenBank/DDBJ whole genome shotgun (WGS) entry which is preliminary data.</text>
</comment>
<keyword evidence="2" id="KW-0677">Repeat</keyword>
<dbReference type="GO" id="GO:0032874">
    <property type="term" value="P:positive regulation of stress-activated MAPK cascade"/>
    <property type="evidence" value="ECO:0007669"/>
    <property type="project" value="TreeGrafter"/>
</dbReference>
<dbReference type="SUPFAM" id="SSF117281">
    <property type="entry name" value="Kelch motif"/>
    <property type="match status" value="2"/>
</dbReference>
<dbReference type="PANTHER" id="PTHR46428">
    <property type="entry name" value="KELCH DOMAIN-CONTAINING PROTEIN 10"/>
    <property type="match status" value="1"/>
</dbReference>
<dbReference type="OrthoDB" id="191037at2759"/>
<evidence type="ECO:0000256" key="1">
    <source>
        <dbReference type="ARBA" id="ARBA00022441"/>
    </source>
</evidence>
<dbReference type="Gene3D" id="2.120.10.80">
    <property type="entry name" value="Kelch-type beta propeller"/>
    <property type="match status" value="2"/>
</dbReference>
<organism evidence="3 4">
    <name type="scientific">Thelohanellus kitauei</name>
    <name type="common">Myxosporean</name>
    <dbReference type="NCBI Taxonomy" id="669202"/>
    <lineage>
        <taxon>Eukaryota</taxon>
        <taxon>Metazoa</taxon>
        <taxon>Cnidaria</taxon>
        <taxon>Myxozoa</taxon>
        <taxon>Myxosporea</taxon>
        <taxon>Bivalvulida</taxon>
        <taxon>Platysporina</taxon>
        <taxon>Myxobolidae</taxon>
        <taxon>Thelohanellus</taxon>
    </lineage>
</organism>
<reference evidence="3 4" key="1">
    <citation type="journal article" date="2014" name="Genome Biol. Evol.">
        <title>The genome of the myxosporean Thelohanellus kitauei shows adaptations to nutrient acquisition within its fish host.</title>
        <authorList>
            <person name="Yang Y."/>
            <person name="Xiong J."/>
            <person name="Zhou Z."/>
            <person name="Huo F."/>
            <person name="Miao W."/>
            <person name="Ran C."/>
            <person name="Liu Y."/>
            <person name="Zhang J."/>
            <person name="Feng J."/>
            <person name="Wang M."/>
            <person name="Wang M."/>
            <person name="Wang L."/>
            <person name="Yao B."/>
        </authorList>
    </citation>
    <scope>NUCLEOTIDE SEQUENCE [LARGE SCALE GENOMIC DNA]</scope>
    <source>
        <strain evidence="3">Wuqing</strain>
    </source>
</reference>
<dbReference type="InterPro" id="IPR015915">
    <property type="entry name" value="Kelch-typ_b-propeller"/>
</dbReference>